<evidence type="ECO:0000313" key="1">
    <source>
        <dbReference type="EMBL" id="EKF42155.1"/>
    </source>
</evidence>
<keyword evidence="2" id="KW-1185">Reference proteome</keyword>
<evidence type="ECO:0000313" key="2">
    <source>
        <dbReference type="Proteomes" id="UP000007374"/>
    </source>
</evidence>
<dbReference type="AlphaFoldDB" id="K2NS60"/>
<dbReference type="RefSeq" id="WP_009450444.1">
    <property type="nucleotide sequence ID" value="NZ_AMSI01000007.1"/>
</dbReference>
<dbReference type="eggNOG" id="ENOG5032SH0">
    <property type="taxonomic scope" value="Bacteria"/>
</dbReference>
<dbReference type="PATRIC" id="fig|1231190.3.peg.2378"/>
<protein>
    <submittedName>
        <fullName evidence="1">Uncharacterized protein</fullName>
    </submittedName>
</protein>
<sequence length="323" mass="36457">MPTPVERLFAFLGRRAGDAALQDGFNVRLTPQTLQQVFDYAILFNTVGRGASRLGGAPGPAERITFSPRPRQIDFNRAHGAYRRDEIVDVPAHLQWSAHPVFAFLGLVDGALEYRFGTQGEAAYRLCPVTRHPEQIAQIERMFLLWYEHLGLPDSLEPIPPKPALEIDRSDKMELIRHYLREGDQGFLFDVLGDHHDDVVMWVDWRESDDDIVHMCERLIRTGDLSADFVPNEASADLFIVHCGVRTRVPYKGADADRDTTLVTLNAVLAPGYEIRMCRESGHSDTVAFLPLSAAQWRDLDISLPREVEEKFMRLSAGTAIFS</sequence>
<dbReference type="EMBL" id="AMSI01000007">
    <property type="protein sequence ID" value="EKF42155.1"/>
    <property type="molecule type" value="Genomic_DNA"/>
</dbReference>
<organism evidence="1 2">
    <name type="scientific">Nitratireductor indicus C115</name>
    <dbReference type="NCBI Taxonomy" id="1231190"/>
    <lineage>
        <taxon>Bacteria</taxon>
        <taxon>Pseudomonadati</taxon>
        <taxon>Pseudomonadota</taxon>
        <taxon>Alphaproteobacteria</taxon>
        <taxon>Hyphomicrobiales</taxon>
        <taxon>Phyllobacteriaceae</taxon>
        <taxon>Nitratireductor</taxon>
    </lineage>
</organism>
<proteinExistence type="predicted"/>
<accession>K2NS60</accession>
<dbReference type="STRING" id="721133.SAMN05216176_107217"/>
<name>K2NS60_9HYPH</name>
<comment type="caution">
    <text evidence="1">The sequence shown here is derived from an EMBL/GenBank/DDBJ whole genome shotgun (WGS) entry which is preliminary data.</text>
</comment>
<gene>
    <name evidence="1" type="ORF">NA8A_11420</name>
</gene>
<reference evidence="1 2" key="1">
    <citation type="journal article" date="2012" name="J. Bacteriol.">
        <title>Genome Sequence of Nitratireductor indicus Type Strain C115.</title>
        <authorList>
            <person name="Lai Q."/>
            <person name="Li G."/>
            <person name="Yu Z."/>
            <person name="Shao Z."/>
        </authorList>
    </citation>
    <scope>NUCLEOTIDE SEQUENCE [LARGE SCALE GENOMIC DNA]</scope>
    <source>
        <strain evidence="1 2">C115</strain>
    </source>
</reference>
<dbReference type="Proteomes" id="UP000007374">
    <property type="component" value="Unassembled WGS sequence"/>
</dbReference>